<reference evidence="1 2" key="1">
    <citation type="submission" date="2017-07" db="EMBL/GenBank/DDBJ databases">
        <title>Phylogenetic study on the rhizospheric bacterium Ochrobactrum sp. A44.</title>
        <authorList>
            <person name="Krzyzanowska D.M."/>
            <person name="Ossowicki A."/>
            <person name="Rajewska M."/>
            <person name="Maciag T."/>
            <person name="Kaczynski Z."/>
            <person name="Czerwicka M."/>
            <person name="Jafra S."/>
        </authorList>
    </citation>
    <scope>NUCLEOTIDE SEQUENCE [LARGE SCALE GENOMIC DNA]</scope>
    <source>
        <strain evidence="1 2">A44</strain>
    </source>
</reference>
<evidence type="ECO:0000313" key="2">
    <source>
        <dbReference type="Proteomes" id="UP000215256"/>
    </source>
</evidence>
<evidence type="ECO:0000313" key="1">
    <source>
        <dbReference type="EMBL" id="ASV83097.1"/>
    </source>
</evidence>
<organism evidence="1 2">
    <name type="scientific">Ochrobactrum quorumnocens</name>
    <dbReference type="NCBI Taxonomy" id="271865"/>
    <lineage>
        <taxon>Bacteria</taxon>
        <taxon>Pseudomonadati</taxon>
        <taxon>Pseudomonadota</taxon>
        <taxon>Alphaproteobacteria</taxon>
        <taxon>Hyphomicrobiales</taxon>
        <taxon>Brucellaceae</taxon>
        <taxon>Brucella/Ochrobactrum group</taxon>
        <taxon>Ochrobactrum</taxon>
    </lineage>
</organism>
<dbReference type="Proteomes" id="UP000215256">
    <property type="component" value="Chromosome 2"/>
</dbReference>
<protein>
    <submittedName>
        <fullName evidence="1">Uncharacterized protein</fullName>
    </submittedName>
</protein>
<dbReference type="EMBL" id="CP022603">
    <property type="protein sequence ID" value="ASV83097.1"/>
    <property type="molecule type" value="Genomic_DNA"/>
</dbReference>
<dbReference type="KEGG" id="och:CES85_3872"/>
<proteinExistence type="predicted"/>
<gene>
    <name evidence="1" type="ORF">CES85_3872</name>
</gene>
<dbReference type="AlphaFoldDB" id="A0A248U8K1"/>
<accession>A0A248U8K1</accession>
<sequence length="41" mass="4245">MTAGAANTEDAATAAIARTDINVAVFMITSHEFPIATCDMT</sequence>
<name>A0A248U8K1_9HYPH</name>